<dbReference type="RefSeq" id="WP_198884247.1">
    <property type="nucleotide sequence ID" value="NZ_JAEKJA010000026.1"/>
</dbReference>
<evidence type="ECO:0000313" key="2">
    <source>
        <dbReference type="EMBL" id="MBJ3778350.1"/>
    </source>
</evidence>
<keyword evidence="1" id="KW-0472">Membrane</keyword>
<dbReference type="AlphaFoldDB" id="A0A934IUN2"/>
<keyword evidence="3" id="KW-1185">Reference proteome</keyword>
<proteinExistence type="predicted"/>
<evidence type="ECO:0000256" key="1">
    <source>
        <dbReference type="SAM" id="Phobius"/>
    </source>
</evidence>
<gene>
    <name evidence="2" type="ORF">JCR33_21805</name>
</gene>
<comment type="caution">
    <text evidence="2">The sequence shown here is derived from an EMBL/GenBank/DDBJ whole genome shotgun (WGS) entry which is preliminary data.</text>
</comment>
<evidence type="ECO:0000313" key="3">
    <source>
        <dbReference type="Proteomes" id="UP000609531"/>
    </source>
</evidence>
<organism evidence="2 3">
    <name type="scientific">Acuticoccus mangrovi</name>
    <dbReference type="NCBI Taxonomy" id="2796142"/>
    <lineage>
        <taxon>Bacteria</taxon>
        <taxon>Pseudomonadati</taxon>
        <taxon>Pseudomonadota</taxon>
        <taxon>Alphaproteobacteria</taxon>
        <taxon>Hyphomicrobiales</taxon>
        <taxon>Amorphaceae</taxon>
        <taxon>Acuticoccus</taxon>
    </lineage>
</organism>
<dbReference type="Proteomes" id="UP000609531">
    <property type="component" value="Unassembled WGS sequence"/>
</dbReference>
<keyword evidence="1" id="KW-1133">Transmembrane helix</keyword>
<protein>
    <submittedName>
        <fullName evidence="2">Uncharacterized protein</fullName>
    </submittedName>
</protein>
<name>A0A934IUN2_9HYPH</name>
<accession>A0A934IUN2</accession>
<sequence length="66" mass="7121">MNRNAWGDSVRRALAAPLVHFLMVGLLLVGLYALFVEEPAMEEAGDEPDFVVDAGWPAAAAHPDVM</sequence>
<dbReference type="EMBL" id="JAEKJA010000026">
    <property type="protein sequence ID" value="MBJ3778350.1"/>
    <property type="molecule type" value="Genomic_DNA"/>
</dbReference>
<reference evidence="2" key="1">
    <citation type="submission" date="2020-12" db="EMBL/GenBank/DDBJ databases">
        <title>Bacterial taxonomy.</title>
        <authorList>
            <person name="Pan X."/>
        </authorList>
    </citation>
    <scope>NUCLEOTIDE SEQUENCE</scope>
    <source>
        <strain evidence="2">B2012</strain>
    </source>
</reference>
<keyword evidence="1" id="KW-0812">Transmembrane</keyword>
<feature type="transmembrane region" description="Helical" evidence="1">
    <location>
        <begin position="12"/>
        <end position="35"/>
    </location>
</feature>